<evidence type="ECO:0000313" key="1">
    <source>
        <dbReference type="EMBL" id="MBH0778746.1"/>
    </source>
</evidence>
<protein>
    <submittedName>
        <fullName evidence="1">Uncharacterized protein</fullName>
    </submittedName>
</protein>
<organism evidence="1 2">
    <name type="scientific">Nocardia bovistercoris</name>
    <dbReference type="NCBI Taxonomy" id="2785916"/>
    <lineage>
        <taxon>Bacteria</taxon>
        <taxon>Bacillati</taxon>
        <taxon>Actinomycetota</taxon>
        <taxon>Actinomycetes</taxon>
        <taxon>Mycobacteriales</taxon>
        <taxon>Nocardiaceae</taxon>
        <taxon>Nocardia</taxon>
    </lineage>
</organism>
<gene>
    <name evidence="1" type="ORF">IT779_20910</name>
</gene>
<reference evidence="1" key="1">
    <citation type="submission" date="2020-11" db="EMBL/GenBank/DDBJ databases">
        <title>Nocardia NEAU-351.nov., a novel actinomycete isolated from the cow dung.</title>
        <authorList>
            <person name="Zhang X."/>
        </authorList>
    </citation>
    <scope>NUCLEOTIDE SEQUENCE</scope>
    <source>
        <strain evidence="1">NEAU-351</strain>
    </source>
</reference>
<comment type="caution">
    <text evidence="1">The sequence shown here is derived from an EMBL/GenBank/DDBJ whole genome shotgun (WGS) entry which is preliminary data.</text>
</comment>
<dbReference type="Proteomes" id="UP000655751">
    <property type="component" value="Unassembled WGS sequence"/>
</dbReference>
<accession>A0A931N4X7</accession>
<keyword evidence="2" id="KW-1185">Reference proteome</keyword>
<dbReference type="RefSeq" id="WP_196151046.1">
    <property type="nucleotide sequence ID" value="NZ_JADMLG010000008.1"/>
</dbReference>
<dbReference type="AlphaFoldDB" id="A0A931N4X7"/>
<dbReference type="EMBL" id="JADMLG010000008">
    <property type="protein sequence ID" value="MBH0778746.1"/>
    <property type="molecule type" value="Genomic_DNA"/>
</dbReference>
<proteinExistence type="predicted"/>
<name>A0A931N4X7_9NOCA</name>
<sequence length="71" mass="7161">METIGAVVGQAAIRDTGVALVLGDSIGKAAERRLLHGGATICDIVLASWALGVDSVQAVVDYAEVAVGSPR</sequence>
<evidence type="ECO:0000313" key="2">
    <source>
        <dbReference type="Proteomes" id="UP000655751"/>
    </source>
</evidence>